<accession>A0A538U2Y9</accession>
<dbReference type="Pfam" id="PF07978">
    <property type="entry name" value="NIPSNAP"/>
    <property type="match status" value="1"/>
</dbReference>
<name>A0A538U2Y9_UNCEI</name>
<dbReference type="EMBL" id="VBPB01000239">
    <property type="protein sequence ID" value="TMQ70260.1"/>
    <property type="molecule type" value="Genomic_DNA"/>
</dbReference>
<dbReference type="InterPro" id="IPR012577">
    <property type="entry name" value="NIPSNAP"/>
</dbReference>
<dbReference type="SUPFAM" id="SSF54909">
    <property type="entry name" value="Dimeric alpha+beta barrel"/>
    <property type="match status" value="1"/>
</dbReference>
<protein>
    <recommendedName>
        <fullName evidence="1">NIPSNAP domain-containing protein</fullName>
    </recommendedName>
</protein>
<reference evidence="2 3" key="1">
    <citation type="journal article" date="2019" name="Nat. Microbiol.">
        <title>Mediterranean grassland soil C-N compound turnover is dependent on rainfall and depth, and is mediated by genomically divergent microorganisms.</title>
        <authorList>
            <person name="Diamond S."/>
            <person name="Andeer P.F."/>
            <person name="Li Z."/>
            <person name="Crits-Christoph A."/>
            <person name="Burstein D."/>
            <person name="Anantharaman K."/>
            <person name="Lane K.R."/>
            <person name="Thomas B.C."/>
            <person name="Pan C."/>
            <person name="Northen T.R."/>
            <person name="Banfield J.F."/>
        </authorList>
    </citation>
    <scope>NUCLEOTIDE SEQUENCE [LARGE SCALE GENOMIC DNA]</scope>
    <source>
        <strain evidence="2">WS_11</strain>
    </source>
</reference>
<evidence type="ECO:0000313" key="3">
    <source>
        <dbReference type="Proteomes" id="UP000319771"/>
    </source>
</evidence>
<evidence type="ECO:0000313" key="2">
    <source>
        <dbReference type="EMBL" id="TMQ70260.1"/>
    </source>
</evidence>
<comment type="caution">
    <text evidence="2">The sequence shown here is derived from an EMBL/GenBank/DDBJ whole genome shotgun (WGS) entry which is preliminary data.</text>
</comment>
<dbReference type="InterPro" id="IPR011008">
    <property type="entry name" value="Dimeric_a/b-barrel"/>
</dbReference>
<gene>
    <name evidence="2" type="ORF">E6K81_13030</name>
</gene>
<dbReference type="Proteomes" id="UP000319771">
    <property type="component" value="Unassembled WGS sequence"/>
</dbReference>
<feature type="domain" description="NIPSNAP" evidence="1">
    <location>
        <begin position="12"/>
        <end position="96"/>
    </location>
</feature>
<evidence type="ECO:0000259" key="1">
    <source>
        <dbReference type="Pfam" id="PF07978"/>
    </source>
</evidence>
<sequence length="103" mass="11999">MEHDVITRIRISGIKPGTLPEFTRVARDWKNLLERHGGRVIGFYFNENDNRVTGIAEYDSRARLSEIQRSCEADPAYGQIQSRAEQMITSFEEWILDKLDVDR</sequence>
<organism evidence="2 3">
    <name type="scientific">Eiseniibacteriota bacterium</name>
    <dbReference type="NCBI Taxonomy" id="2212470"/>
    <lineage>
        <taxon>Bacteria</taxon>
        <taxon>Candidatus Eiseniibacteriota</taxon>
    </lineage>
</organism>
<dbReference type="Gene3D" id="3.30.70.100">
    <property type="match status" value="1"/>
</dbReference>
<dbReference type="AlphaFoldDB" id="A0A538U2Y9"/>
<proteinExistence type="predicted"/>